<proteinExistence type="predicted"/>
<protein>
    <recommendedName>
        <fullName evidence="2">Ancillary SecYEG translocon subunit/Cell division coordinator CpoB TPR domain-containing protein</fullName>
    </recommendedName>
</protein>
<name>V4Q175_9CAUL</name>
<feature type="transmembrane region" description="Helical" evidence="1">
    <location>
        <begin position="25"/>
        <end position="45"/>
    </location>
</feature>
<keyword evidence="1" id="KW-1133">Transmembrane helix</keyword>
<dbReference type="Proteomes" id="UP000017837">
    <property type="component" value="Unassembled WGS sequence"/>
</dbReference>
<keyword evidence="1" id="KW-0812">Transmembrane</keyword>
<dbReference type="AlphaFoldDB" id="V4Q175"/>
<dbReference type="STRING" id="1121022.GCA_000376105_00332"/>
<feature type="domain" description="Ancillary SecYEG translocon subunit/Cell division coordinator CpoB TPR" evidence="2">
    <location>
        <begin position="26"/>
        <end position="152"/>
    </location>
</feature>
<dbReference type="OrthoDB" id="7173339at2"/>
<evidence type="ECO:0000313" key="4">
    <source>
        <dbReference type="Proteomes" id="UP000017837"/>
    </source>
</evidence>
<sequence>MSDIFDETEETLRADKWATIVKKGWPWVAGVLGAALIIALGFWGYESWQAGVAAKASESYGTAIESMVKGDKGVAKTGFEATVKAGHPVYKAMALQQLAGIALEENNTAEAIKDLDLAASASKVPNISDGAALKAALLEMDAKPFADIEKRLTPLTKEGRPYAAMAKEALAMAKLQAGDVKGARNDLQVLSVTLGTPDGVKQRASAFVAAIDSGAIATAQAMMKQPEAAMPVMPQIQGAPQMQQTPAQ</sequence>
<reference evidence="3 4" key="1">
    <citation type="journal article" date="2014" name="Nature">
        <title>Sequential evolution of bacterial morphology by co-option of a developmental regulator.</title>
        <authorList>
            <person name="Jiang C."/>
            <person name="Brown P.J."/>
            <person name="Ducret A."/>
            <person name="Brun Y.V."/>
        </authorList>
    </citation>
    <scope>NUCLEOTIDE SEQUENCE [LARGE SCALE GENOMIC DNA]</scope>
    <source>
        <strain evidence="3 4">DSM 16100</strain>
    </source>
</reference>
<accession>V4Q175</accession>
<dbReference type="Pfam" id="PF09976">
    <property type="entry name" value="TPR_21"/>
    <property type="match status" value="1"/>
</dbReference>
<keyword evidence="1" id="KW-0472">Membrane</keyword>
<gene>
    <name evidence="3" type="ORF">ABENE_02475</name>
</gene>
<dbReference type="eggNOG" id="COG4649">
    <property type="taxonomic scope" value="Bacteria"/>
</dbReference>
<dbReference type="PATRIC" id="fig|1121022.4.peg.488"/>
<evidence type="ECO:0000256" key="1">
    <source>
        <dbReference type="SAM" id="Phobius"/>
    </source>
</evidence>
<organism evidence="3 4">
    <name type="scientific">Asticcacaulis benevestitus DSM 16100 = ATCC BAA-896</name>
    <dbReference type="NCBI Taxonomy" id="1121022"/>
    <lineage>
        <taxon>Bacteria</taxon>
        <taxon>Pseudomonadati</taxon>
        <taxon>Pseudomonadota</taxon>
        <taxon>Alphaproteobacteria</taxon>
        <taxon>Caulobacterales</taxon>
        <taxon>Caulobacteraceae</taxon>
        <taxon>Asticcacaulis</taxon>
    </lineage>
</organism>
<comment type="caution">
    <text evidence="3">The sequence shown here is derived from an EMBL/GenBank/DDBJ whole genome shotgun (WGS) entry which is preliminary data.</text>
</comment>
<dbReference type="RefSeq" id="WP_018080010.1">
    <property type="nucleotide sequence ID" value="NZ_AQWM01000001.1"/>
</dbReference>
<evidence type="ECO:0000259" key="2">
    <source>
        <dbReference type="Pfam" id="PF09976"/>
    </source>
</evidence>
<evidence type="ECO:0000313" key="3">
    <source>
        <dbReference type="EMBL" id="ESQ94391.1"/>
    </source>
</evidence>
<dbReference type="InterPro" id="IPR018704">
    <property type="entry name" value="SecYEG/CpoB_TPR"/>
</dbReference>
<keyword evidence="4" id="KW-1185">Reference proteome</keyword>
<dbReference type="EMBL" id="AWGB01000004">
    <property type="protein sequence ID" value="ESQ94391.1"/>
    <property type="molecule type" value="Genomic_DNA"/>
</dbReference>